<sequence>MESPIKIQLPNNKQPAGGAAQNLTFRFGSAKPFQVISQPGPDFKILDDLEGVSWLTSLAIQHDSIAGSFTFEECIMSLNLEKTVVSTPLQGRNGTIKEYVTQGDYIITMAAGITQYENSNLTPAFTEYPTDKIKELNRYLSIKDSLKVHSEFLNFFNIESVVIQKFSLNQETHSNRQGVSITMLSDTPYEIKLKQEKDVKVMQ</sequence>
<reference evidence="2 3" key="1">
    <citation type="submission" date="2020-08" db="EMBL/GenBank/DDBJ databases">
        <title>Genomic Encyclopedia of Type Strains, Phase IV (KMG-V): Genome sequencing to study the core and pangenomes of soil and plant-associated prokaryotes.</title>
        <authorList>
            <person name="Whitman W."/>
        </authorList>
    </citation>
    <scope>NUCLEOTIDE SEQUENCE [LARGE SCALE GENOMIC DNA]</scope>
    <source>
        <strain evidence="2 3">S3M1</strain>
    </source>
</reference>
<evidence type="ECO:0000259" key="1">
    <source>
        <dbReference type="Pfam" id="PF19512"/>
    </source>
</evidence>
<feature type="domain" description="DUF6046" evidence="1">
    <location>
        <begin position="72"/>
        <end position="195"/>
    </location>
</feature>
<accession>A0A7W8ZMJ4</accession>
<dbReference type="Proteomes" id="UP000537204">
    <property type="component" value="Unassembled WGS sequence"/>
</dbReference>
<organism evidence="2 3">
    <name type="scientific">Pedobacter cryoconitis</name>
    <dbReference type="NCBI Taxonomy" id="188932"/>
    <lineage>
        <taxon>Bacteria</taxon>
        <taxon>Pseudomonadati</taxon>
        <taxon>Bacteroidota</taxon>
        <taxon>Sphingobacteriia</taxon>
        <taxon>Sphingobacteriales</taxon>
        <taxon>Sphingobacteriaceae</taxon>
        <taxon>Pedobacter</taxon>
    </lineage>
</organism>
<dbReference type="InterPro" id="IPR046109">
    <property type="entry name" value="DUF6046"/>
</dbReference>
<dbReference type="AlphaFoldDB" id="A0A7W8ZMJ4"/>
<dbReference type="Pfam" id="PF19512">
    <property type="entry name" value="DUF6046"/>
    <property type="match status" value="1"/>
</dbReference>
<proteinExistence type="predicted"/>
<protein>
    <recommendedName>
        <fullName evidence="1">DUF6046 domain-containing protein</fullName>
    </recommendedName>
</protein>
<gene>
    <name evidence="2" type="ORF">HDE68_002647</name>
</gene>
<comment type="caution">
    <text evidence="2">The sequence shown here is derived from an EMBL/GenBank/DDBJ whole genome shotgun (WGS) entry which is preliminary data.</text>
</comment>
<evidence type="ECO:0000313" key="2">
    <source>
        <dbReference type="EMBL" id="MBB5636746.1"/>
    </source>
</evidence>
<dbReference type="RefSeq" id="WP_183882573.1">
    <property type="nucleotide sequence ID" value="NZ_JACHCE010000003.1"/>
</dbReference>
<dbReference type="EMBL" id="JACHCE010000003">
    <property type="protein sequence ID" value="MBB5636746.1"/>
    <property type="molecule type" value="Genomic_DNA"/>
</dbReference>
<name>A0A7W8ZMJ4_9SPHI</name>
<evidence type="ECO:0000313" key="3">
    <source>
        <dbReference type="Proteomes" id="UP000537204"/>
    </source>
</evidence>